<dbReference type="PROSITE" id="PS51318">
    <property type="entry name" value="TAT"/>
    <property type="match status" value="1"/>
</dbReference>
<dbReference type="Gene3D" id="2.40.370.10">
    <property type="entry name" value="AttH-like domain"/>
    <property type="match status" value="2"/>
</dbReference>
<sequence>MRDQIDMRRRLDQPCAGWNLQALPRRGFLAGALACLAGGARAQGFAGLGAAAEGFALPERGRELIFPADHGPHPDFRIEWWYLTANLRDGRGRDFGCQWTLFRSALSPFESEGWQSPQLWLAHAGLTTPERHFSAERRGRGGIGQAGVRAHPFSAWIDEWHLRGAPEAAMEARAVGGEFAFSLSLEARGSLVLHGDRGYSVKSPDGRASHYYSQPFLEARGELIVPEGTIAVEGLAWMDREWSSQPLAPDQTGWDWISLHLDTGEKLMGFRLRSAAGGVFTAATWIAADGTATPYPDGALEMTPLATARVAGRRVPVRWRVALPARGLEMELAAVFDGAWQALTPPYWEGPVRVSGSHSGMGYLEMTGY</sequence>
<dbReference type="PANTHER" id="PTHR38591">
    <property type="entry name" value="HYDROLASE"/>
    <property type="match status" value="1"/>
</dbReference>
<accession>A0A1G9FY47</accession>
<feature type="domain" description="AttH" evidence="1">
    <location>
        <begin position="78"/>
        <end position="244"/>
    </location>
</feature>
<dbReference type="Proteomes" id="UP000199328">
    <property type="component" value="Unassembled WGS sequence"/>
</dbReference>
<dbReference type="PANTHER" id="PTHR38591:SF1">
    <property type="entry name" value="BLL1000 PROTEIN"/>
    <property type="match status" value="1"/>
</dbReference>
<keyword evidence="3" id="KW-1185">Reference proteome</keyword>
<name>A0A1G9FY47_9RHOB</name>
<reference evidence="3" key="1">
    <citation type="submission" date="2016-10" db="EMBL/GenBank/DDBJ databases">
        <authorList>
            <person name="Varghese N."/>
            <person name="Submissions S."/>
        </authorList>
    </citation>
    <scope>NUCLEOTIDE SEQUENCE [LARGE SCALE GENOMIC DNA]</scope>
    <source>
        <strain evidence="3">CGMCC 1.10789</strain>
    </source>
</reference>
<gene>
    <name evidence="2" type="ORF">SAMN05216257_10619</name>
</gene>
<dbReference type="Pfam" id="PF07143">
    <property type="entry name" value="CrtC"/>
    <property type="match status" value="1"/>
</dbReference>
<keyword evidence="2" id="KW-0378">Hydrolase</keyword>
<protein>
    <submittedName>
        <fullName evidence="2">Predicted secreted hydrolase</fullName>
    </submittedName>
</protein>
<dbReference type="Pfam" id="PF17186">
    <property type="entry name" value="Lipocalin_9"/>
    <property type="match status" value="1"/>
</dbReference>
<dbReference type="STRING" id="990712.SAMN05216257_10619"/>
<evidence type="ECO:0000313" key="3">
    <source>
        <dbReference type="Proteomes" id="UP000199328"/>
    </source>
</evidence>
<dbReference type="EMBL" id="FNFV01000006">
    <property type="protein sequence ID" value="SDK93320.1"/>
    <property type="molecule type" value="Genomic_DNA"/>
</dbReference>
<dbReference type="InterPro" id="IPR006311">
    <property type="entry name" value="TAT_signal"/>
</dbReference>
<dbReference type="RefSeq" id="WP_245657100.1">
    <property type="nucleotide sequence ID" value="NZ_FNFV01000006.1"/>
</dbReference>
<dbReference type="InterPro" id="IPR023374">
    <property type="entry name" value="AttH-like_dom_sf"/>
</dbReference>
<dbReference type="AlphaFoldDB" id="A0A1G9FY47"/>
<proteinExistence type="predicted"/>
<dbReference type="GO" id="GO:0016787">
    <property type="term" value="F:hydrolase activity"/>
    <property type="evidence" value="ECO:0007669"/>
    <property type="project" value="UniProtKB-KW"/>
</dbReference>
<evidence type="ECO:0000313" key="2">
    <source>
        <dbReference type="EMBL" id="SDK93320.1"/>
    </source>
</evidence>
<dbReference type="InterPro" id="IPR010791">
    <property type="entry name" value="AttH_dom"/>
</dbReference>
<dbReference type="SUPFAM" id="SSF159245">
    <property type="entry name" value="AttH-like"/>
    <property type="match status" value="1"/>
</dbReference>
<evidence type="ECO:0000259" key="1">
    <source>
        <dbReference type="Pfam" id="PF07143"/>
    </source>
</evidence>
<organism evidence="2 3">
    <name type="scientific">Meinhardsimonia xiamenensis</name>
    <dbReference type="NCBI Taxonomy" id="990712"/>
    <lineage>
        <taxon>Bacteria</taxon>
        <taxon>Pseudomonadati</taxon>
        <taxon>Pseudomonadota</taxon>
        <taxon>Alphaproteobacteria</taxon>
        <taxon>Rhodobacterales</taxon>
        <taxon>Paracoccaceae</taxon>
        <taxon>Meinhardsimonia</taxon>
    </lineage>
</organism>